<dbReference type="Proteomes" id="UP000075243">
    <property type="component" value="Unassembled WGS sequence"/>
</dbReference>
<dbReference type="AlphaFoldDB" id="A0A151RBP4"/>
<dbReference type="EMBL" id="KQ483870">
    <property type="protein sequence ID" value="KYP39937.1"/>
    <property type="molecule type" value="Genomic_DNA"/>
</dbReference>
<evidence type="ECO:0000313" key="1">
    <source>
        <dbReference type="EMBL" id="KYP39937.1"/>
    </source>
</evidence>
<sequence length="54" mass="6313">MFNNFISKMELEDLPLIGRGFTWYKPNGTTKSSIDRFMVSRDWFIGGLEVHNLC</sequence>
<dbReference type="InterPro" id="IPR036691">
    <property type="entry name" value="Endo/exonu/phosph_ase_sf"/>
</dbReference>
<organism evidence="1 2">
    <name type="scientific">Cajanus cajan</name>
    <name type="common">Pigeon pea</name>
    <name type="synonym">Cajanus indicus</name>
    <dbReference type="NCBI Taxonomy" id="3821"/>
    <lineage>
        <taxon>Eukaryota</taxon>
        <taxon>Viridiplantae</taxon>
        <taxon>Streptophyta</taxon>
        <taxon>Embryophyta</taxon>
        <taxon>Tracheophyta</taxon>
        <taxon>Spermatophyta</taxon>
        <taxon>Magnoliopsida</taxon>
        <taxon>eudicotyledons</taxon>
        <taxon>Gunneridae</taxon>
        <taxon>Pentapetalae</taxon>
        <taxon>rosids</taxon>
        <taxon>fabids</taxon>
        <taxon>Fabales</taxon>
        <taxon>Fabaceae</taxon>
        <taxon>Papilionoideae</taxon>
        <taxon>50 kb inversion clade</taxon>
        <taxon>NPAAA clade</taxon>
        <taxon>indigoferoid/millettioid clade</taxon>
        <taxon>Phaseoleae</taxon>
        <taxon>Cajanus</taxon>
    </lineage>
</organism>
<dbReference type="SUPFAM" id="SSF56219">
    <property type="entry name" value="DNase I-like"/>
    <property type="match status" value="1"/>
</dbReference>
<reference evidence="1" key="1">
    <citation type="journal article" date="2012" name="Nat. Biotechnol.">
        <title>Draft genome sequence of pigeonpea (Cajanus cajan), an orphan legume crop of resource-poor farmers.</title>
        <authorList>
            <person name="Varshney R.K."/>
            <person name="Chen W."/>
            <person name="Li Y."/>
            <person name="Bharti A.K."/>
            <person name="Saxena R.K."/>
            <person name="Schlueter J.A."/>
            <person name="Donoghue M.T."/>
            <person name="Azam S."/>
            <person name="Fan G."/>
            <person name="Whaley A.M."/>
            <person name="Farmer A.D."/>
            <person name="Sheridan J."/>
            <person name="Iwata A."/>
            <person name="Tuteja R."/>
            <person name="Penmetsa R.V."/>
            <person name="Wu W."/>
            <person name="Upadhyaya H.D."/>
            <person name="Yang S.P."/>
            <person name="Shah T."/>
            <person name="Saxena K.B."/>
            <person name="Michael T."/>
            <person name="McCombie W.R."/>
            <person name="Yang B."/>
            <person name="Zhang G."/>
            <person name="Yang H."/>
            <person name="Wang J."/>
            <person name="Spillane C."/>
            <person name="Cook D.R."/>
            <person name="May G.D."/>
            <person name="Xu X."/>
            <person name="Jackson S.A."/>
        </authorList>
    </citation>
    <scope>NUCLEOTIDE SEQUENCE [LARGE SCALE GENOMIC DNA]</scope>
</reference>
<dbReference type="Gramene" id="C.cajan_36679.t">
    <property type="protein sequence ID" value="C.cajan_36679.t.cds1"/>
    <property type="gene ID" value="C.cajan_36679"/>
</dbReference>
<proteinExistence type="predicted"/>
<accession>A0A151RBP4</accession>
<evidence type="ECO:0000313" key="2">
    <source>
        <dbReference type="Proteomes" id="UP000075243"/>
    </source>
</evidence>
<name>A0A151RBP4_CAJCA</name>
<gene>
    <name evidence="1" type="ORF">KK1_038745</name>
</gene>
<protein>
    <submittedName>
        <fullName evidence="1">Uncharacterized protein</fullName>
    </submittedName>
</protein>
<keyword evidence="2" id="KW-1185">Reference proteome</keyword>